<accession>A0A168R403</accession>
<dbReference type="PIRSF" id="PIRSF014972">
    <property type="entry name" value="FlK"/>
    <property type="match status" value="1"/>
</dbReference>
<dbReference type="OrthoDB" id="6902891at2"/>
<dbReference type="Proteomes" id="UP000077407">
    <property type="component" value="Unassembled WGS sequence"/>
</dbReference>
<evidence type="ECO:0000313" key="3">
    <source>
        <dbReference type="EMBL" id="OAA90017.1"/>
    </source>
</evidence>
<keyword evidence="3" id="KW-0378">Hydrolase</keyword>
<sequence length="128" mass="14692">MDFSKLFKIGSTYVSEYIVKLEDTANFIGNKGVVMLSTPAMIKYMEYTTLHIVDNVIPENYRPVGTKIDVEHIKPIPVNMKVIIKVTLISIEGKKLRYNVEAFNEKNCKVGFGIYEQQIVNLEQFLNK</sequence>
<dbReference type="InterPro" id="IPR054485">
    <property type="entry name" value="FlK-like_dom"/>
</dbReference>
<dbReference type="PANTHER" id="PTHR36934:SF1">
    <property type="entry name" value="THIOESTERASE DOMAIN-CONTAINING PROTEIN"/>
    <property type="match status" value="1"/>
</dbReference>
<feature type="domain" description="Fluoroacetyl-CoA-specific thioesterase-like" evidence="2">
    <location>
        <begin position="19"/>
        <end position="122"/>
    </location>
</feature>
<feature type="active site" evidence="1">
    <location>
        <position position="46"/>
    </location>
</feature>
<dbReference type="Gene3D" id="3.10.129.10">
    <property type="entry name" value="Hotdog Thioesterase"/>
    <property type="match status" value="1"/>
</dbReference>
<dbReference type="PANTHER" id="PTHR36934">
    <property type="entry name" value="BLR0278 PROTEIN"/>
    <property type="match status" value="1"/>
</dbReference>
<reference evidence="3 4" key="1">
    <citation type="journal article" date="2015" name="Biotechnol. Bioeng.">
        <title>Genome sequence and phenotypic characterization of Caulobacter segnis.</title>
        <authorList>
            <person name="Patel S."/>
            <person name="Fletcher B."/>
            <person name="Scott D.C."/>
            <person name="Ely B."/>
        </authorList>
    </citation>
    <scope>NUCLEOTIDE SEQUENCE [LARGE SCALE GENOMIC DNA]</scope>
    <source>
        <strain evidence="3 4">ERI-2</strain>
    </source>
</reference>
<dbReference type="InterPro" id="IPR029069">
    <property type="entry name" value="HotDog_dom_sf"/>
</dbReference>
<proteinExistence type="predicted"/>
<dbReference type="EC" id="3.1.2.29" evidence="3"/>
<gene>
    <name evidence="3" type="primary">flK</name>
    <name evidence="3" type="ORF">WY13_01606</name>
</gene>
<evidence type="ECO:0000259" key="2">
    <source>
        <dbReference type="Pfam" id="PF22636"/>
    </source>
</evidence>
<dbReference type="Pfam" id="PF22636">
    <property type="entry name" value="FlK"/>
    <property type="match status" value="1"/>
</dbReference>
<protein>
    <submittedName>
        <fullName evidence="3">Fluoroacetyl-CoA thioesterase</fullName>
        <ecNumber evidence="3">3.1.2.29</ecNumber>
    </submittedName>
</protein>
<comment type="caution">
    <text evidence="3">The sequence shown here is derived from an EMBL/GenBank/DDBJ whole genome shotgun (WGS) entry which is preliminary data.</text>
</comment>
<dbReference type="RefSeq" id="WP_063555125.1">
    <property type="nucleotide sequence ID" value="NZ_LITT01000013.1"/>
</dbReference>
<evidence type="ECO:0000313" key="4">
    <source>
        <dbReference type="Proteomes" id="UP000077407"/>
    </source>
</evidence>
<dbReference type="EMBL" id="LITT01000013">
    <property type="protein sequence ID" value="OAA90017.1"/>
    <property type="molecule type" value="Genomic_DNA"/>
</dbReference>
<evidence type="ECO:0000256" key="1">
    <source>
        <dbReference type="PIRSR" id="PIRSR014972-1"/>
    </source>
</evidence>
<name>A0A168R403_9CLOT</name>
<dbReference type="SUPFAM" id="SSF54637">
    <property type="entry name" value="Thioesterase/thiol ester dehydrase-isomerase"/>
    <property type="match status" value="1"/>
</dbReference>
<dbReference type="PATRIC" id="fig|1538.10.peg.2050"/>
<feature type="active site" evidence="1">
    <location>
        <position position="72"/>
    </location>
</feature>
<dbReference type="AlphaFoldDB" id="A0A168R403"/>
<dbReference type="GO" id="GO:0016787">
    <property type="term" value="F:hydrolase activity"/>
    <property type="evidence" value="ECO:0007669"/>
    <property type="project" value="UniProtKB-KW"/>
</dbReference>
<feature type="active site" evidence="1">
    <location>
        <position position="38"/>
    </location>
</feature>
<dbReference type="CDD" id="cd03440">
    <property type="entry name" value="hot_dog"/>
    <property type="match status" value="1"/>
</dbReference>
<organism evidence="3 4">
    <name type="scientific">Clostridium ljungdahlii</name>
    <dbReference type="NCBI Taxonomy" id="1538"/>
    <lineage>
        <taxon>Bacteria</taxon>
        <taxon>Bacillati</taxon>
        <taxon>Bacillota</taxon>
        <taxon>Clostridia</taxon>
        <taxon>Eubacteriales</taxon>
        <taxon>Clostridiaceae</taxon>
        <taxon>Clostridium</taxon>
    </lineage>
</organism>
<dbReference type="InterPro" id="IPR025540">
    <property type="entry name" value="FlK"/>
</dbReference>